<feature type="compositionally biased region" description="Low complexity" evidence="6">
    <location>
        <begin position="317"/>
        <end position="328"/>
    </location>
</feature>
<proteinExistence type="predicted"/>
<dbReference type="EMBL" id="JARKHS020005651">
    <property type="protein sequence ID" value="KAK8783324.1"/>
    <property type="molecule type" value="Genomic_DNA"/>
</dbReference>
<accession>A0AAQ4F815</accession>
<dbReference type="SMART" id="SM00980">
    <property type="entry name" value="THAP"/>
    <property type="match status" value="1"/>
</dbReference>
<dbReference type="SMART" id="SM00692">
    <property type="entry name" value="DM3"/>
    <property type="match status" value="1"/>
</dbReference>
<keyword evidence="3" id="KW-0862">Zinc</keyword>
<dbReference type="PROSITE" id="PS50950">
    <property type="entry name" value="ZF_THAP"/>
    <property type="match status" value="1"/>
</dbReference>
<feature type="non-terminal residue" evidence="8">
    <location>
        <position position="732"/>
    </location>
</feature>
<dbReference type="InterPro" id="IPR006612">
    <property type="entry name" value="THAP_Znf"/>
</dbReference>
<keyword evidence="1" id="KW-0479">Metal-binding</keyword>
<dbReference type="Pfam" id="PF05485">
    <property type="entry name" value="THAP"/>
    <property type="match status" value="1"/>
</dbReference>
<evidence type="ECO:0000313" key="8">
    <source>
        <dbReference type="EMBL" id="KAK8783324.1"/>
    </source>
</evidence>
<evidence type="ECO:0000259" key="7">
    <source>
        <dbReference type="PROSITE" id="PS50950"/>
    </source>
</evidence>
<sequence length="732" mass="79574">MPSCSVAGCDGSTASSYHPFPRKGEDDLRARWFTATGLAEDDVGDDDELHVCSRHFRPFDFVEKGVVRKGAVPSMRLTSKTAPAPTQTSPPKKRKKSASRELDHLEASNVIVDEDSLQSSSRPSRRAARVAALKISDTVRKYNLAVTAAEGSDSDEDFDLDAEVRAEGGSLARLPVSPTNLIPKMAPPPPAKQPAKVLVRYILEQNTSSTPLPLVLECEDEPLTPVQRESHVRAVNAYNRSVRRISEVKAKGAKLIYCCPKDSYSTSSATAPLKAAGTALLNLVYDPRTGMLLSPGNAPVVINAATVKGIPGTMAATPSSSPVISTTPFQIGQPRSTKSPATGSPVARQVPLITGGSTAVTASSLLMVKVMPSKVLPSKVLQEETQQLDAQYRRVVDGQNPVPWLAQRGVLQTDMPCKFCRNGRALLQPDSSAINGYSLRCRQASCQRKSLLLQPSFFARFGLPLWKLICLVYHWARQSELDTVLSEAGSDSFMVRNVWRGLQEVCARAVATRRAKLGGPGIHVEVATAQMGRYLVLGALDRSSLETRLKAVSVSLGWNSPVFLKSLELWLRPGTVVVTEDAKFSRLNEQGFPVRIGVRPGPDLVHSYLLRRLTDVFGHFMVNQLKLETVQGFLDELQWRERFANHAREAFWRILADVLDHSGWKVSFEDMLGHGPQVPGIKVPKAVPEIILCDSSSDDEKGAGSDNDGSTNNITESEEGNGQARAGGKPSD</sequence>
<evidence type="ECO:0000256" key="4">
    <source>
        <dbReference type="ARBA" id="ARBA00023125"/>
    </source>
</evidence>
<evidence type="ECO:0000256" key="2">
    <source>
        <dbReference type="ARBA" id="ARBA00022771"/>
    </source>
</evidence>
<dbReference type="SUPFAM" id="SSF57716">
    <property type="entry name" value="Glucocorticoid receptor-like (DNA-binding domain)"/>
    <property type="match status" value="1"/>
</dbReference>
<keyword evidence="4 5" id="KW-0238">DNA-binding</keyword>
<keyword evidence="2 5" id="KW-0863">Zinc-finger</keyword>
<evidence type="ECO:0000313" key="9">
    <source>
        <dbReference type="Proteomes" id="UP001321473"/>
    </source>
</evidence>
<organism evidence="8 9">
    <name type="scientific">Amblyomma americanum</name>
    <name type="common">Lone star tick</name>
    <dbReference type="NCBI Taxonomy" id="6943"/>
    <lineage>
        <taxon>Eukaryota</taxon>
        <taxon>Metazoa</taxon>
        <taxon>Ecdysozoa</taxon>
        <taxon>Arthropoda</taxon>
        <taxon>Chelicerata</taxon>
        <taxon>Arachnida</taxon>
        <taxon>Acari</taxon>
        <taxon>Parasitiformes</taxon>
        <taxon>Ixodida</taxon>
        <taxon>Ixodoidea</taxon>
        <taxon>Ixodidae</taxon>
        <taxon>Amblyomminae</taxon>
        <taxon>Amblyomma</taxon>
    </lineage>
</organism>
<feature type="region of interest" description="Disordered" evidence="6">
    <location>
        <begin position="316"/>
        <end position="345"/>
    </location>
</feature>
<feature type="domain" description="THAP-type" evidence="7">
    <location>
        <begin position="1"/>
        <end position="76"/>
    </location>
</feature>
<feature type="compositionally biased region" description="Polar residues" evidence="6">
    <location>
        <begin position="76"/>
        <end position="87"/>
    </location>
</feature>
<feature type="region of interest" description="Disordered" evidence="6">
    <location>
        <begin position="1"/>
        <end position="24"/>
    </location>
</feature>
<feature type="region of interest" description="Disordered" evidence="6">
    <location>
        <begin position="694"/>
        <end position="732"/>
    </location>
</feature>
<feature type="region of interest" description="Disordered" evidence="6">
    <location>
        <begin position="72"/>
        <end position="125"/>
    </location>
</feature>
<dbReference type="GO" id="GO:0003677">
    <property type="term" value="F:DNA binding"/>
    <property type="evidence" value="ECO:0007669"/>
    <property type="project" value="UniProtKB-UniRule"/>
</dbReference>
<evidence type="ECO:0000256" key="6">
    <source>
        <dbReference type="SAM" id="MobiDB-lite"/>
    </source>
</evidence>
<evidence type="ECO:0000256" key="1">
    <source>
        <dbReference type="ARBA" id="ARBA00022723"/>
    </source>
</evidence>
<dbReference type="GO" id="GO:0008270">
    <property type="term" value="F:zinc ion binding"/>
    <property type="evidence" value="ECO:0007669"/>
    <property type="project" value="UniProtKB-KW"/>
</dbReference>
<evidence type="ECO:0000256" key="3">
    <source>
        <dbReference type="ARBA" id="ARBA00022833"/>
    </source>
</evidence>
<reference evidence="8 9" key="1">
    <citation type="journal article" date="2023" name="Arcadia Sci">
        <title>De novo assembly of a long-read Amblyomma americanum tick genome.</title>
        <authorList>
            <person name="Chou S."/>
            <person name="Poskanzer K.E."/>
            <person name="Rollins M."/>
            <person name="Thuy-Boun P.S."/>
        </authorList>
    </citation>
    <scope>NUCLEOTIDE SEQUENCE [LARGE SCALE GENOMIC DNA]</scope>
    <source>
        <strain evidence="8">F_SG_1</strain>
        <tissue evidence="8">Salivary glands</tissue>
    </source>
</reference>
<evidence type="ECO:0000256" key="5">
    <source>
        <dbReference type="PROSITE-ProRule" id="PRU00309"/>
    </source>
</evidence>
<keyword evidence="9" id="KW-1185">Reference proteome</keyword>
<gene>
    <name evidence="8" type="ORF">V5799_010289</name>
</gene>
<comment type="caution">
    <text evidence="8">The sequence shown here is derived from an EMBL/GenBank/DDBJ whole genome shotgun (WGS) entry which is preliminary data.</text>
</comment>
<dbReference type="AlphaFoldDB" id="A0AAQ4F815"/>
<name>A0AAQ4F815_AMBAM</name>
<dbReference type="Proteomes" id="UP001321473">
    <property type="component" value="Unassembled WGS sequence"/>
</dbReference>
<feature type="compositionally biased region" description="Polar residues" evidence="6">
    <location>
        <begin position="329"/>
        <end position="342"/>
    </location>
</feature>
<protein>
    <recommendedName>
        <fullName evidence="7">THAP-type domain-containing protein</fullName>
    </recommendedName>
</protein>